<evidence type="ECO:0000256" key="4">
    <source>
        <dbReference type="ARBA" id="ARBA00022845"/>
    </source>
</evidence>
<feature type="repeat" description="Pumilio" evidence="7">
    <location>
        <begin position="576"/>
        <end position="611"/>
    </location>
</feature>
<dbReference type="CDD" id="cd07920">
    <property type="entry name" value="Pumilio"/>
    <property type="match status" value="1"/>
</dbReference>
<dbReference type="InterPro" id="IPR001313">
    <property type="entry name" value="Pumilio_RNA-bd_rpt"/>
</dbReference>
<feature type="region of interest" description="Disordered" evidence="8">
    <location>
        <begin position="92"/>
        <end position="153"/>
    </location>
</feature>
<dbReference type="EMBL" id="WHWC01000009">
    <property type="protein sequence ID" value="KAG8376368.1"/>
    <property type="molecule type" value="Genomic_DNA"/>
</dbReference>
<gene>
    <name evidence="10" type="ORF">BUALT_Bualt09G0055800</name>
</gene>
<feature type="compositionally biased region" description="Basic and acidic residues" evidence="8">
    <location>
        <begin position="824"/>
        <end position="837"/>
    </location>
</feature>
<dbReference type="InterPro" id="IPR011989">
    <property type="entry name" value="ARM-like"/>
</dbReference>
<feature type="repeat" description="Pumilio" evidence="7">
    <location>
        <begin position="721"/>
        <end position="762"/>
    </location>
</feature>
<dbReference type="GO" id="GO:0005737">
    <property type="term" value="C:cytoplasm"/>
    <property type="evidence" value="ECO:0007669"/>
    <property type="project" value="UniProtKB-SubCell"/>
</dbReference>
<dbReference type="SUPFAM" id="SSF48371">
    <property type="entry name" value="ARM repeat"/>
    <property type="match status" value="1"/>
</dbReference>
<evidence type="ECO:0000256" key="7">
    <source>
        <dbReference type="PROSITE-ProRule" id="PRU00317"/>
    </source>
</evidence>
<feature type="repeat" description="Pumilio" evidence="7">
    <location>
        <begin position="649"/>
        <end position="684"/>
    </location>
</feature>
<protein>
    <recommendedName>
        <fullName evidence="9">PUM-HD domain-containing protein</fullName>
    </recommendedName>
</protein>
<feature type="compositionally biased region" description="Polar residues" evidence="8">
    <location>
        <begin position="809"/>
        <end position="823"/>
    </location>
</feature>
<evidence type="ECO:0000256" key="3">
    <source>
        <dbReference type="ARBA" id="ARBA00022737"/>
    </source>
</evidence>
<evidence type="ECO:0000313" key="10">
    <source>
        <dbReference type="EMBL" id="KAG8376368.1"/>
    </source>
</evidence>
<dbReference type="Pfam" id="PF00806">
    <property type="entry name" value="PUF"/>
    <property type="match status" value="8"/>
</dbReference>
<comment type="caution">
    <text evidence="10">The sequence shown here is derived from an EMBL/GenBank/DDBJ whole genome shotgun (WGS) entry which is preliminary data.</text>
</comment>
<evidence type="ECO:0000256" key="5">
    <source>
        <dbReference type="ARBA" id="ARBA00022884"/>
    </source>
</evidence>
<proteinExistence type="predicted"/>
<evidence type="ECO:0000256" key="1">
    <source>
        <dbReference type="ARBA" id="ARBA00004496"/>
    </source>
</evidence>
<feature type="repeat" description="Pumilio" evidence="7">
    <location>
        <begin position="540"/>
        <end position="575"/>
    </location>
</feature>
<dbReference type="PANTHER" id="PTHR12537">
    <property type="entry name" value="RNA BINDING PROTEIN PUMILIO-RELATED"/>
    <property type="match status" value="1"/>
</dbReference>
<dbReference type="Proteomes" id="UP000826271">
    <property type="component" value="Unassembled WGS sequence"/>
</dbReference>
<dbReference type="AlphaFoldDB" id="A0AAV6X1N9"/>
<feature type="region of interest" description="Disordered" evidence="8">
    <location>
        <begin position="172"/>
        <end position="200"/>
    </location>
</feature>
<feature type="region of interest" description="Disordered" evidence="8">
    <location>
        <begin position="1"/>
        <end position="28"/>
    </location>
</feature>
<dbReference type="InterPro" id="IPR016024">
    <property type="entry name" value="ARM-type_fold"/>
</dbReference>
<name>A0AAV6X1N9_9LAMI</name>
<accession>A0AAV6X1N9</accession>
<keyword evidence="2" id="KW-0963">Cytoplasm</keyword>
<feature type="compositionally biased region" description="Polar residues" evidence="8">
    <location>
        <begin position="177"/>
        <end position="195"/>
    </location>
</feature>
<dbReference type="Gene3D" id="1.25.10.10">
    <property type="entry name" value="Leucine-rich Repeat Variant"/>
    <property type="match status" value="1"/>
</dbReference>
<feature type="compositionally biased region" description="Low complexity" evidence="8">
    <location>
        <begin position="113"/>
        <end position="122"/>
    </location>
</feature>
<comment type="subcellular location">
    <subcellularLocation>
        <location evidence="1">Cytoplasm</location>
    </subcellularLocation>
</comment>
<feature type="compositionally biased region" description="Polar residues" evidence="8">
    <location>
        <begin position="129"/>
        <end position="145"/>
    </location>
</feature>
<reference evidence="10" key="1">
    <citation type="submission" date="2019-10" db="EMBL/GenBank/DDBJ databases">
        <authorList>
            <person name="Zhang R."/>
            <person name="Pan Y."/>
            <person name="Wang J."/>
            <person name="Ma R."/>
            <person name="Yu S."/>
        </authorList>
    </citation>
    <scope>NUCLEOTIDE SEQUENCE</scope>
    <source>
        <strain evidence="10">LA-IB0</strain>
        <tissue evidence="10">Leaf</tissue>
    </source>
</reference>
<dbReference type="GO" id="GO:0006417">
    <property type="term" value="P:regulation of translation"/>
    <property type="evidence" value="ECO:0007669"/>
    <property type="project" value="UniProtKB-KW"/>
</dbReference>
<dbReference type="PANTHER" id="PTHR12537:SF119">
    <property type="entry name" value="PUMILIO HOMOLOG 6, CHLOROPLASTIC"/>
    <property type="match status" value="1"/>
</dbReference>
<dbReference type="PROSITE" id="PS50303">
    <property type="entry name" value="PUM_HD"/>
    <property type="match status" value="1"/>
</dbReference>
<feature type="region of interest" description="Disordered" evidence="8">
    <location>
        <begin position="970"/>
        <end position="1003"/>
    </location>
</feature>
<keyword evidence="11" id="KW-1185">Reference proteome</keyword>
<feature type="domain" description="PUM-HD" evidence="9">
    <location>
        <begin position="448"/>
        <end position="788"/>
    </location>
</feature>
<feature type="repeat" description="Pumilio" evidence="7">
    <location>
        <begin position="468"/>
        <end position="503"/>
    </location>
</feature>
<dbReference type="SMART" id="SM00025">
    <property type="entry name" value="Pumilio"/>
    <property type="match status" value="8"/>
</dbReference>
<feature type="region of interest" description="Disordered" evidence="8">
    <location>
        <begin position="795"/>
        <end position="837"/>
    </location>
</feature>
<evidence type="ECO:0000259" key="9">
    <source>
        <dbReference type="PROSITE" id="PS50303"/>
    </source>
</evidence>
<feature type="repeat" description="Pumilio" evidence="7">
    <location>
        <begin position="685"/>
        <end position="720"/>
    </location>
</feature>
<keyword evidence="3" id="KW-0677">Repeat</keyword>
<evidence type="ECO:0000256" key="8">
    <source>
        <dbReference type="SAM" id="MobiDB-lite"/>
    </source>
</evidence>
<dbReference type="GO" id="GO:0003729">
    <property type="term" value="F:mRNA binding"/>
    <property type="evidence" value="ECO:0007669"/>
    <property type="project" value="UniProtKB-ARBA"/>
</dbReference>
<dbReference type="PROSITE" id="PS50302">
    <property type="entry name" value="PUM"/>
    <property type="match status" value="8"/>
</dbReference>
<dbReference type="FunFam" id="1.25.10.10:FF:000004">
    <property type="entry name" value="Pumilio homolog 1 isoform 2"/>
    <property type="match status" value="1"/>
</dbReference>
<sequence length="1122" mass="126530">MATESPIRIQGSDKWQSHNQSNRYKSSSTKMAIEDLSLFLNGQRFQSLEKDVTPSRSGSAPPSMEGSIASMENIFSHRKFTLNPRSISAINCETPHTRNSLPSHEEESEIDQSSEQSVSASVEKADSLYYNSGSLDSTQIDSHQASSPSYDHYPSSYNSIEEIVVSDVGVSDADDAQNQSPKRVNIPSASSSGSQKFHKKEQLIPQNNMAAPQECNTSRVRSSYPQIIYPGINHTYGSLNQFHYGSSIVQPMLHSSGFTPPLYANAAAFMTPQTPFYQPAGFFTPQYNMGGYSSTVLPSYLAGYSHQDAYNLQNMQKIYGQVGIPMQPPLHMQYLQPPVRDSYGTYSHFDHQTNSRDSGKETEFVGLPNDHKIQPFAGASYSNLNLERGNMPIHYSSRSSPIVSPVAQAKPVARANFPARRYNISPYSSNGNSSNTNEVQSQSWSDMKSDSFLEELKSGKGQRFELKDITGHIVEFCTDQHGSRFIQQKLETCSVEEKASVFKEVVPHASKLMTDVFGNYVIQKLFEYGSPEQKKYLADQLEGHVLSLSLQMYGCRVIQKALEFIDIEQKARLIKELDGHVIRCVRDQNGNHVIQKCIESIPSDNIHFIISSFRGHVTGLSMHPYGCRVIQRVLEHCDDELQTQFIVDEILDSVCLLAQDQYGNYVTQHVLERGNARERSEIIEKLAGSIVQLSQHKFASNVVEKCLEYSDSSARDLLIQEIVGHGDKNDNLLIMMKDQYANYVVQKIIQKCSGDQREMLLGLIRDHLLALKKYTYGKHIVARFEQLYGEESEPSVPARHWKPLGKASVQHSTRHSGSTSQNNHNDEPRTTQREEAAQEMRCTILQSDDLAINNLQMENMQHSSLWKPPKSSKLSVLLQMATEKHSSDQNEFIYTPTFNASENILPLTNKFSKHFVTPNCLQLTYGSLFGVLSFEHTSSKHISNPKHKQHGWSISPYQTHCPKPSPPWTEQCGGCNGSTSSTSAETGRKRTKNQPTPFQFRPPMQTPPNIPPNSVHLSSLLPLSNPLRLRDQLLNVGPNEYVMQARYFNPHMMINPPRMRKLDLIVCHDWETLENHSPGLQNENNPISKRRDRFFIKFPEGKWLRASSTAQFRDTDHLDAGN</sequence>
<evidence type="ECO:0000313" key="11">
    <source>
        <dbReference type="Proteomes" id="UP000826271"/>
    </source>
</evidence>
<feature type="repeat" description="Pumilio" evidence="7">
    <location>
        <begin position="504"/>
        <end position="539"/>
    </location>
</feature>
<dbReference type="InterPro" id="IPR033133">
    <property type="entry name" value="PUM-HD"/>
</dbReference>
<comment type="function">
    <text evidence="6">Sequence-specific RNA-binding protein that regulates translation and mRNA stability by binding the 3'-UTR of target mRNAs. Binds the APUM-binding elements (APBEs) in the 3'-UTR mRNA sequence of CLV1, PNH, WUS and FAS2.</text>
</comment>
<evidence type="ECO:0000256" key="2">
    <source>
        <dbReference type="ARBA" id="ARBA00022490"/>
    </source>
</evidence>
<feature type="repeat" description="Pumilio" evidence="7">
    <location>
        <begin position="612"/>
        <end position="648"/>
    </location>
</feature>
<keyword evidence="5" id="KW-0694">RNA-binding</keyword>
<dbReference type="InterPro" id="IPR033712">
    <property type="entry name" value="Pumilio_RNA-bd"/>
</dbReference>
<feature type="compositionally biased region" description="Polar residues" evidence="8">
    <location>
        <begin position="13"/>
        <end position="28"/>
    </location>
</feature>
<organism evidence="10 11">
    <name type="scientific">Buddleja alternifolia</name>
    <dbReference type="NCBI Taxonomy" id="168488"/>
    <lineage>
        <taxon>Eukaryota</taxon>
        <taxon>Viridiplantae</taxon>
        <taxon>Streptophyta</taxon>
        <taxon>Embryophyta</taxon>
        <taxon>Tracheophyta</taxon>
        <taxon>Spermatophyta</taxon>
        <taxon>Magnoliopsida</taxon>
        <taxon>eudicotyledons</taxon>
        <taxon>Gunneridae</taxon>
        <taxon>Pentapetalae</taxon>
        <taxon>asterids</taxon>
        <taxon>lamiids</taxon>
        <taxon>Lamiales</taxon>
        <taxon>Scrophulariaceae</taxon>
        <taxon>Buddlejeae</taxon>
        <taxon>Buddleja</taxon>
    </lineage>
</organism>
<evidence type="ECO:0000256" key="6">
    <source>
        <dbReference type="ARBA" id="ARBA00055193"/>
    </source>
</evidence>
<keyword evidence="4" id="KW-0810">Translation regulation</keyword>